<evidence type="ECO:0000256" key="4">
    <source>
        <dbReference type="ARBA" id="ARBA00022692"/>
    </source>
</evidence>
<evidence type="ECO:0000256" key="8">
    <source>
        <dbReference type="ARBA" id="ARBA00023136"/>
    </source>
</evidence>
<dbReference type="GO" id="GO:0045277">
    <property type="term" value="C:respiratory chain complex IV"/>
    <property type="evidence" value="ECO:0007669"/>
    <property type="project" value="InterPro"/>
</dbReference>
<dbReference type="Pfam" id="PF02285">
    <property type="entry name" value="COX8"/>
    <property type="match status" value="1"/>
</dbReference>
<dbReference type="InterPro" id="IPR036548">
    <property type="entry name" value="Cyt_c_oxidase_su8_sf"/>
</dbReference>
<evidence type="ECO:0000256" key="1">
    <source>
        <dbReference type="ARBA" id="ARBA00004434"/>
    </source>
</evidence>
<evidence type="ECO:0000313" key="10">
    <source>
        <dbReference type="EMBL" id="KAK3583323.1"/>
    </source>
</evidence>
<protein>
    <submittedName>
        <fullName evidence="10">Uncharacterized protein</fullName>
    </submittedName>
</protein>
<dbReference type="InterPro" id="IPR003205">
    <property type="entry name" value="Cyt_c_oxidase_su8"/>
</dbReference>
<dbReference type="Gene3D" id="4.10.81.10">
    <property type="entry name" value="Cytochrome c oxidase, subunit 8"/>
    <property type="match status" value="1"/>
</dbReference>
<keyword evidence="4 9" id="KW-0812">Transmembrane</keyword>
<evidence type="ECO:0000256" key="9">
    <source>
        <dbReference type="SAM" id="Phobius"/>
    </source>
</evidence>
<sequence length="73" mass="7950">MFGVVRRGVCLMNPAIRAVSLQQATIVSGPPRYRVSFAEKAALGFVICAFSCAPGLWILAHIQDYKGIRVAKK</sequence>
<accession>A0AAE0S166</accession>
<keyword evidence="8 9" id="KW-0472">Membrane</keyword>
<reference evidence="10" key="3">
    <citation type="submission" date="2023-05" db="EMBL/GenBank/DDBJ databases">
        <authorList>
            <person name="Smith C.H."/>
        </authorList>
    </citation>
    <scope>NUCLEOTIDE SEQUENCE</scope>
    <source>
        <strain evidence="10">CHS0354</strain>
        <tissue evidence="10">Mantle</tissue>
    </source>
</reference>
<dbReference type="GO" id="GO:0005743">
    <property type="term" value="C:mitochondrial inner membrane"/>
    <property type="evidence" value="ECO:0007669"/>
    <property type="project" value="UniProtKB-SubCell"/>
</dbReference>
<name>A0AAE0S166_9BIVA</name>
<evidence type="ECO:0000256" key="2">
    <source>
        <dbReference type="ARBA" id="ARBA00004673"/>
    </source>
</evidence>
<evidence type="ECO:0000256" key="7">
    <source>
        <dbReference type="ARBA" id="ARBA00023128"/>
    </source>
</evidence>
<organism evidence="10 11">
    <name type="scientific">Potamilus streckersoni</name>
    <dbReference type="NCBI Taxonomy" id="2493646"/>
    <lineage>
        <taxon>Eukaryota</taxon>
        <taxon>Metazoa</taxon>
        <taxon>Spiralia</taxon>
        <taxon>Lophotrochozoa</taxon>
        <taxon>Mollusca</taxon>
        <taxon>Bivalvia</taxon>
        <taxon>Autobranchia</taxon>
        <taxon>Heteroconchia</taxon>
        <taxon>Palaeoheterodonta</taxon>
        <taxon>Unionida</taxon>
        <taxon>Unionoidea</taxon>
        <taxon>Unionidae</taxon>
        <taxon>Ambleminae</taxon>
        <taxon>Lampsilini</taxon>
        <taxon>Potamilus</taxon>
    </lineage>
</organism>
<reference evidence="10" key="2">
    <citation type="journal article" date="2021" name="Genome Biol. Evol.">
        <title>Developing a high-quality reference genome for a parasitic bivalve with doubly uniparental inheritance (Bivalvia: Unionida).</title>
        <authorList>
            <person name="Smith C.H."/>
        </authorList>
    </citation>
    <scope>NUCLEOTIDE SEQUENCE</scope>
    <source>
        <strain evidence="10">CHS0354</strain>
        <tissue evidence="10">Mantle</tissue>
    </source>
</reference>
<evidence type="ECO:0000256" key="6">
    <source>
        <dbReference type="ARBA" id="ARBA00022989"/>
    </source>
</evidence>
<reference evidence="10" key="1">
    <citation type="journal article" date="2021" name="Genome Biol. Evol.">
        <title>A High-Quality Reference Genome for a Parasitic Bivalve with Doubly Uniparental Inheritance (Bivalvia: Unionida).</title>
        <authorList>
            <person name="Smith C.H."/>
        </authorList>
    </citation>
    <scope>NUCLEOTIDE SEQUENCE</scope>
    <source>
        <strain evidence="10">CHS0354</strain>
    </source>
</reference>
<dbReference type="EMBL" id="JAEAOA010002269">
    <property type="protein sequence ID" value="KAK3583323.1"/>
    <property type="molecule type" value="Genomic_DNA"/>
</dbReference>
<dbReference type="GO" id="GO:0006123">
    <property type="term" value="P:mitochondrial electron transport, cytochrome c to oxygen"/>
    <property type="evidence" value="ECO:0007669"/>
    <property type="project" value="InterPro"/>
</dbReference>
<proteinExistence type="inferred from homology"/>
<keyword evidence="11" id="KW-1185">Reference proteome</keyword>
<comment type="caution">
    <text evidence="10">The sequence shown here is derived from an EMBL/GenBank/DDBJ whole genome shotgun (WGS) entry which is preliminary data.</text>
</comment>
<keyword evidence="6 9" id="KW-1133">Transmembrane helix</keyword>
<comment type="pathway">
    <text evidence="2">Energy metabolism; oxidative phosphorylation.</text>
</comment>
<gene>
    <name evidence="10" type="ORF">CHS0354_038933</name>
</gene>
<evidence type="ECO:0000256" key="3">
    <source>
        <dbReference type="ARBA" id="ARBA00010117"/>
    </source>
</evidence>
<comment type="subcellular location">
    <subcellularLocation>
        <location evidence="1">Mitochondrion inner membrane</location>
        <topology evidence="1">Single-pass membrane protein</topology>
    </subcellularLocation>
</comment>
<dbReference type="AlphaFoldDB" id="A0AAE0S166"/>
<evidence type="ECO:0000256" key="5">
    <source>
        <dbReference type="ARBA" id="ARBA00022792"/>
    </source>
</evidence>
<comment type="similarity">
    <text evidence="3">Belongs to the cytochrome c oxidase VIII family.</text>
</comment>
<feature type="transmembrane region" description="Helical" evidence="9">
    <location>
        <begin position="41"/>
        <end position="60"/>
    </location>
</feature>
<keyword evidence="5" id="KW-0999">Mitochondrion inner membrane</keyword>
<keyword evidence="7" id="KW-0496">Mitochondrion</keyword>
<dbReference type="Proteomes" id="UP001195483">
    <property type="component" value="Unassembled WGS sequence"/>
</dbReference>
<evidence type="ECO:0000313" key="11">
    <source>
        <dbReference type="Proteomes" id="UP001195483"/>
    </source>
</evidence>